<proteinExistence type="predicted"/>
<evidence type="ECO:0000313" key="3">
    <source>
        <dbReference type="EMBL" id="MFD0984497.1"/>
    </source>
</evidence>
<gene>
    <name evidence="3" type="ORF">ACFQ0S_08435</name>
</gene>
<feature type="domain" description="Outer membrane protein beta-barrel" evidence="2">
    <location>
        <begin position="23"/>
        <end position="178"/>
    </location>
</feature>
<evidence type="ECO:0000313" key="4">
    <source>
        <dbReference type="Proteomes" id="UP001597051"/>
    </source>
</evidence>
<protein>
    <submittedName>
        <fullName evidence="3">Porin family protein</fullName>
    </submittedName>
</protein>
<dbReference type="RefSeq" id="WP_379756260.1">
    <property type="nucleotide sequence ID" value="NZ_JBHSYB010000024.1"/>
</dbReference>
<dbReference type="Pfam" id="PF13568">
    <property type="entry name" value="OMP_b-brl_2"/>
    <property type="match status" value="1"/>
</dbReference>
<feature type="chain" id="PRO_5047147702" evidence="1">
    <location>
        <begin position="24"/>
        <end position="210"/>
    </location>
</feature>
<name>A0ABW3J4K0_9FLAO</name>
<dbReference type="InterPro" id="IPR025665">
    <property type="entry name" value="Beta-barrel_OMP_2"/>
</dbReference>
<organism evidence="3 4">
    <name type="scientific">Flavobacterium myungsuense</name>
    <dbReference type="NCBI Taxonomy" id="651823"/>
    <lineage>
        <taxon>Bacteria</taxon>
        <taxon>Pseudomonadati</taxon>
        <taxon>Bacteroidota</taxon>
        <taxon>Flavobacteriia</taxon>
        <taxon>Flavobacteriales</taxon>
        <taxon>Flavobacteriaceae</taxon>
        <taxon>Flavobacterium</taxon>
    </lineage>
</organism>
<accession>A0ABW3J4K0</accession>
<dbReference type="EMBL" id="JBHTIZ010000023">
    <property type="protein sequence ID" value="MFD0984497.1"/>
    <property type="molecule type" value="Genomic_DNA"/>
</dbReference>
<keyword evidence="4" id="KW-1185">Reference proteome</keyword>
<reference evidence="4" key="1">
    <citation type="journal article" date="2019" name="Int. J. Syst. Evol. Microbiol.">
        <title>The Global Catalogue of Microorganisms (GCM) 10K type strain sequencing project: providing services to taxonomists for standard genome sequencing and annotation.</title>
        <authorList>
            <consortium name="The Broad Institute Genomics Platform"/>
            <consortium name="The Broad Institute Genome Sequencing Center for Infectious Disease"/>
            <person name="Wu L."/>
            <person name="Ma J."/>
        </authorList>
    </citation>
    <scope>NUCLEOTIDE SEQUENCE [LARGE SCALE GENOMIC DNA]</scope>
    <source>
        <strain evidence="4">CECT 7649</strain>
    </source>
</reference>
<comment type="caution">
    <text evidence="3">The sequence shown here is derived from an EMBL/GenBank/DDBJ whole genome shotgun (WGS) entry which is preliminary data.</text>
</comment>
<sequence>MKNSKKHLTILLLLTLHFFTASAQGDIKLGVKGGVNFANLSSSDTQKNKVLTGINFGLFARVPLTKSFALQPEMYFTSKGSQQTYENAITSGTAKFELNYIEVPIMLVFDLTNNFNFQLGPYASYLISSKVKNVSDISFNFEDNIDSGDFNKFDTGIAVGVGYDTKSIGFGIRYNLGLVTVGKEKTYLGTNYVFPDGKNGVINLFLSYSF</sequence>
<evidence type="ECO:0000256" key="1">
    <source>
        <dbReference type="SAM" id="SignalP"/>
    </source>
</evidence>
<keyword evidence="1" id="KW-0732">Signal</keyword>
<dbReference type="Proteomes" id="UP001597051">
    <property type="component" value="Unassembled WGS sequence"/>
</dbReference>
<evidence type="ECO:0000259" key="2">
    <source>
        <dbReference type="Pfam" id="PF13568"/>
    </source>
</evidence>
<feature type="signal peptide" evidence="1">
    <location>
        <begin position="1"/>
        <end position="23"/>
    </location>
</feature>